<feature type="transmembrane region" description="Helical" evidence="8">
    <location>
        <begin position="72"/>
        <end position="94"/>
    </location>
</feature>
<organism evidence="9 10">
    <name type="scientific">Thiovibrio frasassiensis</name>
    <dbReference type="NCBI Taxonomy" id="2984131"/>
    <lineage>
        <taxon>Bacteria</taxon>
        <taxon>Pseudomonadati</taxon>
        <taxon>Thermodesulfobacteriota</taxon>
        <taxon>Desulfobulbia</taxon>
        <taxon>Desulfobulbales</taxon>
        <taxon>Thiovibrionaceae</taxon>
        <taxon>Thiovibrio</taxon>
    </lineage>
</organism>
<dbReference type="GO" id="GO:0005886">
    <property type="term" value="C:plasma membrane"/>
    <property type="evidence" value="ECO:0007669"/>
    <property type="project" value="UniProtKB-SubCell"/>
</dbReference>
<feature type="transmembrane region" description="Helical" evidence="8">
    <location>
        <begin position="7"/>
        <end position="26"/>
    </location>
</feature>
<feature type="transmembrane region" description="Helical" evidence="8">
    <location>
        <begin position="179"/>
        <end position="198"/>
    </location>
</feature>
<keyword evidence="6 8" id="KW-1133">Transmembrane helix</keyword>
<feature type="transmembrane region" description="Helical" evidence="8">
    <location>
        <begin position="138"/>
        <end position="167"/>
    </location>
</feature>
<dbReference type="PANTHER" id="PTHR30269">
    <property type="entry name" value="TRANSMEMBRANE PROTEIN YFCA"/>
    <property type="match status" value="1"/>
</dbReference>
<dbReference type="Proteomes" id="UP001154240">
    <property type="component" value="Unassembled WGS sequence"/>
</dbReference>
<comment type="caution">
    <text evidence="9">The sequence shown here is derived from an EMBL/GenBank/DDBJ whole genome shotgun (WGS) entry which is preliminary data.</text>
</comment>
<dbReference type="InterPro" id="IPR002781">
    <property type="entry name" value="TM_pro_TauE-like"/>
</dbReference>
<keyword evidence="5 8" id="KW-0812">Transmembrane</keyword>
<keyword evidence="10" id="KW-1185">Reference proteome</keyword>
<feature type="transmembrane region" description="Helical" evidence="8">
    <location>
        <begin position="205"/>
        <end position="226"/>
    </location>
</feature>
<proteinExistence type="inferred from homology"/>
<sequence length="251" mass="26621">MQDFSVLNIFLLVLGGGLAGFINTLAGGGSFLTIPLLIFMGLPPTVANATNRIGVFLQSLTATRQLHSHGVFPVRFSLIIAIPAVLGSVLGTYGAMVISDAAFKKYLAVFMVLMTLVTFFKPAAMLPRPETTYSLKRWALLWVLFFTIGLYGGFIQAGVGFLIIAATVLTGYDLVAGNAIKSFVIFLLTCVSLAIFWFGGKVQVVPGLALGSGSMLGAFIGSHVTVTKGNGFIQKFVVAMVILSAILLMLT</sequence>
<keyword evidence="7 8" id="KW-0472">Membrane</keyword>
<evidence type="ECO:0000256" key="8">
    <source>
        <dbReference type="RuleBase" id="RU363041"/>
    </source>
</evidence>
<evidence type="ECO:0000313" key="10">
    <source>
        <dbReference type="Proteomes" id="UP001154240"/>
    </source>
</evidence>
<dbReference type="PANTHER" id="PTHR30269:SF0">
    <property type="entry name" value="MEMBRANE TRANSPORTER PROTEIN YFCA-RELATED"/>
    <property type="match status" value="1"/>
</dbReference>
<comment type="subcellular location">
    <subcellularLocation>
        <location evidence="1 8">Cell membrane</location>
        <topology evidence="1 8">Multi-pass membrane protein</topology>
    </subcellularLocation>
</comment>
<evidence type="ECO:0000256" key="5">
    <source>
        <dbReference type="ARBA" id="ARBA00022692"/>
    </source>
</evidence>
<comment type="similarity">
    <text evidence="2 8">Belongs to the 4-toluene sulfonate uptake permease (TSUP) (TC 2.A.102) family.</text>
</comment>
<gene>
    <name evidence="9" type="ORF">OLX77_11415</name>
</gene>
<keyword evidence="3" id="KW-0813">Transport</keyword>
<feature type="transmembrane region" description="Helical" evidence="8">
    <location>
        <begin position="232"/>
        <end position="250"/>
    </location>
</feature>
<dbReference type="EMBL" id="JAPHEH010000001">
    <property type="protein sequence ID" value="MDG4476762.1"/>
    <property type="molecule type" value="Genomic_DNA"/>
</dbReference>
<protein>
    <recommendedName>
        <fullName evidence="8">Probable membrane transporter protein</fullName>
    </recommendedName>
</protein>
<evidence type="ECO:0000256" key="1">
    <source>
        <dbReference type="ARBA" id="ARBA00004651"/>
    </source>
</evidence>
<keyword evidence="4 8" id="KW-1003">Cell membrane</keyword>
<reference evidence="9" key="1">
    <citation type="journal article" date="2022" name="bioRxiv">
        <title>Thiovibrio frasassiensisgen. nov., sp. nov., an autotrophic, elemental sulfur disproportionating bacterium isolated from sulfidic karst sediment, and proposal of Thiovibrionaceae fam. nov.</title>
        <authorList>
            <person name="Aronson H."/>
            <person name="Thomas C."/>
            <person name="Bhattacharyya M."/>
            <person name="Eckstein S."/>
            <person name="Jensen S."/>
            <person name="Barco R."/>
            <person name="Macalady J."/>
            <person name="Amend J."/>
        </authorList>
    </citation>
    <scope>NUCLEOTIDE SEQUENCE</scope>
    <source>
        <strain evidence="9">RS19-109</strain>
    </source>
</reference>
<evidence type="ECO:0000256" key="3">
    <source>
        <dbReference type="ARBA" id="ARBA00022448"/>
    </source>
</evidence>
<dbReference type="Pfam" id="PF01925">
    <property type="entry name" value="TauE"/>
    <property type="match status" value="1"/>
</dbReference>
<evidence type="ECO:0000256" key="7">
    <source>
        <dbReference type="ARBA" id="ARBA00023136"/>
    </source>
</evidence>
<reference evidence="9" key="2">
    <citation type="submission" date="2022-10" db="EMBL/GenBank/DDBJ databases">
        <authorList>
            <person name="Aronson H.S."/>
        </authorList>
    </citation>
    <scope>NUCLEOTIDE SEQUENCE</scope>
    <source>
        <strain evidence="9">RS19-109</strain>
    </source>
</reference>
<dbReference type="RefSeq" id="WP_307633727.1">
    <property type="nucleotide sequence ID" value="NZ_JAPHEH010000001.1"/>
</dbReference>
<evidence type="ECO:0000256" key="6">
    <source>
        <dbReference type="ARBA" id="ARBA00022989"/>
    </source>
</evidence>
<name>A0A9X4MQ08_9BACT</name>
<evidence type="ECO:0000256" key="2">
    <source>
        <dbReference type="ARBA" id="ARBA00009142"/>
    </source>
</evidence>
<feature type="transmembrane region" description="Helical" evidence="8">
    <location>
        <begin position="106"/>
        <end position="126"/>
    </location>
</feature>
<accession>A0A9X4MQ08</accession>
<dbReference type="AlphaFoldDB" id="A0A9X4MQ08"/>
<dbReference type="InterPro" id="IPR052017">
    <property type="entry name" value="TSUP"/>
</dbReference>
<feature type="transmembrane region" description="Helical" evidence="8">
    <location>
        <begin position="32"/>
        <end position="51"/>
    </location>
</feature>
<evidence type="ECO:0000256" key="4">
    <source>
        <dbReference type="ARBA" id="ARBA00022475"/>
    </source>
</evidence>
<evidence type="ECO:0000313" key="9">
    <source>
        <dbReference type="EMBL" id="MDG4476762.1"/>
    </source>
</evidence>